<comment type="caution">
    <text evidence="3">The sequence shown here is derived from an EMBL/GenBank/DDBJ whole genome shotgun (WGS) entry which is preliminary data.</text>
</comment>
<keyword evidence="1" id="KW-0732">Signal</keyword>
<organism evidence="3 4">
    <name type="scientific">Nocardia aurea</name>
    <dbReference type="NCBI Taxonomy" id="2144174"/>
    <lineage>
        <taxon>Bacteria</taxon>
        <taxon>Bacillati</taxon>
        <taxon>Actinomycetota</taxon>
        <taxon>Actinomycetes</taxon>
        <taxon>Mycobacteriales</taxon>
        <taxon>Nocardiaceae</taxon>
        <taxon>Nocardia</taxon>
    </lineage>
</organism>
<feature type="domain" description="DUF732" evidence="2">
    <location>
        <begin position="40"/>
        <end position="109"/>
    </location>
</feature>
<dbReference type="Pfam" id="PF05305">
    <property type="entry name" value="DUF732"/>
    <property type="match status" value="1"/>
</dbReference>
<evidence type="ECO:0000313" key="3">
    <source>
        <dbReference type="EMBL" id="MEV0710283.1"/>
    </source>
</evidence>
<evidence type="ECO:0000259" key="2">
    <source>
        <dbReference type="Pfam" id="PF05305"/>
    </source>
</evidence>
<dbReference type="InterPro" id="IPR007969">
    <property type="entry name" value="DUF732"/>
</dbReference>
<protein>
    <submittedName>
        <fullName evidence="3">DUF732 domain-containing protein</fullName>
    </submittedName>
</protein>
<evidence type="ECO:0000256" key="1">
    <source>
        <dbReference type="SAM" id="SignalP"/>
    </source>
</evidence>
<name>A0ABV3FY76_9NOCA</name>
<feature type="signal peptide" evidence="1">
    <location>
        <begin position="1"/>
        <end position="32"/>
    </location>
</feature>
<reference evidence="3 4" key="1">
    <citation type="submission" date="2024-06" db="EMBL/GenBank/DDBJ databases">
        <title>The Natural Products Discovery Center: Release of the First 8490 Sequenced Strains for Exploring Actinobacteria Biosynthetic Diversity.</title>
        <authorList>
            <person name="Kalkreuter E."/>
            <person name="Kautsar S.A."/>
            <person name="Yang D."/>
            <person name="Bader C.D."/>
            <person name="Teijaro C.N."/>
            <person name="Fluegel L."/>
            <person name="Davis C.M."/>
            <person name="Simpson J.R."/>
            <person name="Lauterbach L."/>
            <person name="Steele A.D."/>
            <person name="Gui C."/>
            <person name="Meng S."/>
            <person name="Li G."/>
            <person name="Viehrig K."/>
            <person name="Ye F."/>
            <person name="Su P."/>
            <person name="Kiefer A.F."/>
            <person name="Nichols A."/>
            <person name="Cepeda A.J."/>
            <person name="Yan W."/>
            <person name="Fan B."/>
            <person name="Jiang Y."/>
            <person name="Adhikari A."/>
            <person name="Zheng C.-J."/>
            <person name="Schuster L."/>
            <person name="Cowan T.M."/>
            <person name="Smanski M.J."/>
            <person name="Chevrette M.G."/>
            <person name="De Carvalho L.P.S."/>
            <person name="Shen B."/>
        </authorList>
    </citation>
    <scope>NUCLEOTIDE SEQUENCE [LARGE SCALE GENOMIC DNA]</scope>
    <source>
        <strain evidence="3 4">NPDC050403</strain>
    </source>
</reference>
<dbReference type="RefSeq" id="WP_357786096.1">
    <property type="nucleotide sequence ID" value="NZ_JBFAKC010000010.1"/>
</dbReference>
<feature type="chain" id="PRO_5046514762" evidence="1">
    <location>
        <begin position="33"/>
        <end position="112"/>
    </location>
</feature>
<dbReference type="Proteomes" id="UP001551695">
    <property type="component" value="Unassembled WGS sequence"/>
</dbReference>
<proteinExistence type="predicted"/>
<sequence length="112" mass="11559">MVIDRIRLRTFTVACAATLVALGTVVVGGATATADTGTAQAAFVDEISLNNATLPGKSADEMIVAGYATCDHLRAGVSVLDEISAVERDYRFGQGTLFVSAATTNLCPDFAS</sequence>
<gene>
    <name evidence="3" type="ORF">AB0I48_22190</name>
</gene>
<keyword evidence="4" id="KW-1185">Reference proteome</keyword>
<evidence type="ECO:0000313" key="4">
    <source>
        <dbReference type="Proteomes" id="UP001551695"/>
    </source>
</evidence>
<accession>A0ABV3FY76</accession>
<dbReference type="EMBL" id="JBFAKC010000010">
    <property type="protein sequence ID" value="MEV0710283.1"/>
    <property type="molecule type" value="Genomic_DNA"/>
</dbReference>